<keyword evidence="3 6" id="KW-0812">Transmembrane</keyword>
<feature type="transmembrane region" description="Helical" evidence="6">
    <location>
        <begin position="55"/>
        <end position="75"/>
    </location>
</feature>
<evidence type="ECO:0000256" key="3">
    <source>
        <dbReference type="ARBA" id="ARBA00022692"/>
    </source>
</evidence>
<reference evidence="7 8" key="1">
    <citation type="submission" date="2011-01" db="EMBL/GenBank/DDBJ databases">
        <title>Complete sequence of chromosome of Streptomyces flavogriseus ATCC 33331.</title>
        <authorList>
            <consortium name="US DOE Joint Genome Institute"/>
            <person name="Lucas S."/>
            <person name="Copeland A."/>
            <person name="Lapidus A."/>
            <person name="Cheng J.-F."/>
            <person name="Goodwin L."/>
            <person name="Pitluck S."/>
            <person name="Davenport K."/>
            <person name="Detter J.C."/>
            <person name="Han C."/>
            <person name="Tapia R."/>
            <person name="Land M."/>
            <person name="Hauser L."/>
            <person name="Kyrpides N."/>
            <person name="Ivanova N."/>
            <person name="Ovchinnikova G."/>
            <person name="Pagani I."/>
            <person name="Brumm P."/>
            <person name="Mead D."/>
            <person name="Woyke T."/>
        </authorList>
    </citation>
    <scope>NUCLEOTIDE SEQUENCE [LARGE SCALE GENOMIC DNA]</scope>
    <source>
        <strain evidence="8">ATCC 33331 / IAF-45CD</strain>
    </source>
</reference>
<dbReference type="GO" id="GO:0033013">
    <property type="term" value="P:tetrapyrrole metabolic process"/>
    <property type="evidence" value="ECO:0007669"/>
    <property type="project" value="UniProtKB-ARBA"/>
</dbReference>
<keyword evidence="5 6" id="KW-0472">Membrane</keyword>
<dbReference type="Gene3D" id="1.20.1260.100">
    <property type="entry name" value="TspO/MBR protein"/>
    <property type="match status" value="1"/>
</dbReference>
<gene>
    <name evidence="7" type="ordered locus">Sfla_6218</name>
</gene>
<accession>A0A8D3WS56</accession>
<dbReference type="Pfam" id="PF03073">
    <property type="entry name" value="TspO_MBR"/>
    <property type="match status" value="1"/>
</dbReference>
<dbReference type="Proteomes" id="UP000002066">
    <property type="component" value="Chromosome"/>
</dbReference>
<comment type="subcellular location">
    <subcellularLocation>
        <location evidence="1">Membrane</location>
        <topology evidence="1">Multi-pass membrane protein</topology>
    </subcellularLocation>
</comment>
<dbReference type="PIRSF" id="PIRSF005859">
    <property type="entry name" value="PBR"/>
    <property type="match status" value="1"/>
</dbReference>
<keyword evidence="4 6" id="KW-1133">Transmembrane helix</keyword>
<dbReference type="FunFam" id="1.20.1260.100:FF:000001">
    <property type="entry name" value="translocator protein 2"/>
    <property type="match status" value="1"/>
</dbReference>
<dbReference type="EMBL" id="CP002475">
    <property type="protein sequence ID" value="ADW07598.1"/>
    <property type="molecule type" value="Genomic_DNA"/>
</dbReference>
<dbReference type="InterPro" id="IPR004307">
    <property type="entry name" value="TspO_MBR"/>
</dbReference>
<evidence type="ECO:0000256" key="4">
    <source>
        <dbReference type="ARBA" id="ARBA00022989"/>
    </source>
</evidence>
<name>A0A8D3WS56_STRFA</name>
<dbReference type="OrthoDB" id="9795496at2"/>
<protein>
    <submittedName>
        <fullName evidence="7">TspO and MBR like protein</fullName>
    </submittedName>
</protein>
<dbReference type="AlphaFoldDB" id="A0A8D3WS56"/>
<dbReference type="InterPro" id="IPR038330">
    <property type="entry name" value="TspO/MBR-related_sf"/>
</dbReference>
<organism evidence="7 8">
    <name type="scientific">Streptomyces pratensis (strain ATCC 33331 / IAF-45CD)</name>
    <dbReference type="NCBI Taxonomy" id="591167"/>
    <lineage>
        <taxon>Bacteria</taxon>
        <taxon>Bacillati</taxon>
        <taxon>Actinomycetota</taxon>
        <taxon>Actinomycetes</taxon>
        <taxon>Kitasatosporales</taxon>
        <taxon>Streptomycetaceae</taxon>
        <taxon>Streptomyces</taxon>
    </lineage>
</organism>
<dbReference type="CDD" id="cd15904">
    <property type="entry name" value="TSPO_MBR"/>
    <property type="match status" value="1"/>
</dbReference>
<evidence type="ECO:0000256" key="1">
    <source>
        <dbReference type="ARBA" id="ARBA00004141"/>
    </source>
</evidence>
<dbReference type="KEGG" id="sfa:Sfla_6218"/>
<dbReference type="PANTHER" id="PTHR10057:SF0">
    <property type="entry name" value="TRANSLOCATOR PROTEIN"/>
    <property type="match status" value="1"/>
</dbReference>
<evidence type="ECO:0000313" key="8">
    <source>
        <dbReference type="Proteomes" id="UP000002066"/>
    </source>
</evidence>
<proteinExistence type="inferred from homology"/>
<evidence type="ECO:0000256" key="2">
    <source>
        <dbReference type="ARBA" id="ARBA00007524"/>
    </source>
</evidence>
<sequence length="173" mass="18712">MKSTSESSKPGTHRKWKSYAAAAAAVATTAVVGARAVDADSAWYKALDKPQWQPPSWAFGVVWTPLYASVAWAAGRGLSRARGSERSRLAAGVGVNLVLNAAWNQLFFRRRSPQAGLAGTLLLDVSNVHLIRRMAATDRAAAAALTPYAAWCLFATALNVSLVRRNPRRRDHL</sequence>
<evidence type="ECO:0000256" key="5">
    <source>
        <dbReference type="ARBA" id="ARBA00023136"/>
    </source>
</evidence>
<comment type="similarity">
    <text evidence="2">Belongs to the TspO/BZRP family.</text>
</comment>
<evidence type="ECO:0000313" key="7">
    <source>
        <dbReference type="EMBL" id="ADW07598.1"/>
    </source>
</evidence>
<evidence type="ECO:0000256" key="6">
    <source>
        <dbReference type="SAM" id="Phobius"/>
    </source>
</evidence>
<dbReference type="PANTHER" id="PTHR10057">
    <property type="entry name" value="PERIPHERAL-TYPE BENZODIAZEPINE RECEPTOR"/>
    <property type="match status" value="1"/>
</dbReference>
<dbReference type="GO" id="GO:0016020">
    <property type="term" value="C:membrane"/>
    <property type="evidence" value="ECO:0007669"/>
    <property type="project" value="UniProtKB-SubCell"/>
</dbReference>
<feature type="transmembrane region" description="Helical" evidence="6">
    <location>
        <begin position="140"/>
        <end position="163"/>
    </location>
</feature>